<reference evidence="2 3" key="1">
    <citation type="submission" date="2020-06" db="EMBL/GenBank/DDBJ databases">
        <title>Genome mining for natural products.</title>
        <authorList>
            <person name="Zhang B."/>
            <person name="Shi J."/>
            <person name="Ge H."/>
        </authorList>
    </citation>
    <scope>NUCLEOTIDE SEQUENCE [LARGE SCALE GENOMIC DNA]</scope>
    <source>
        <strain evidence="2 3">NA02069</strain>
    </source>
</reference>
<proteinExistence type="predicted"/>
<protein>
    <recommendedName>
        <fullName evidence="4">Lipoprotein</fullName>
    </recommendedName>
</protein>
<dbReference type="AlphaFoldDB" id="A0A7H8T7D8"/>
<evidence type="ECO:0000313" key="2">
    <source>
        <dbReference type="EMBL" id="QKZ19425.1"/>
    </source>
</evidence>
<dbReference type="PROSITE" id="PS51257">
    <property type="entry name" value="PROKAR_LIPOPROTEIN"/>
    <property type="match status" value="1"/>
</dbReference>
<sequence length="323" mass="35855">MADHQRRPFGFFGGKKMRKTTILGSVALLALTGCTTDESPVTTAVPTPRHLDATRIETPLDSFLPSKHDALILHQAEARLINQCLNDLGYTKNPMPEPESIQQQDRHSEFIVFPVSQAQQRGYNSPAPATPKGSTWDDRASTTQQELIEGKLRRYKGKDVPEGGCSRVAADRISEGTKIPEQITGGGVVLDRREQASPTGLSEAHVEVLRLEAIFKASKDTKISRMTADWSSCMSEKGHQYTSPQEAANDDRWAGDEVTHLEKRTAVADMECKQQVNYLGVMVSVQSTYEREIMKQRENELAGLRSNTKAWTRNAAQVMSQAK</sequence>
<dbReference type="Proteomes" id="UP000509418">
    <property type="component" value="Chromosome"/>
</dbReference>
<dbReference type="RefSeq" id="WP_176575887.1">
    <property type="nucleotide sequence ID" value="NZ_CBDRGH010000001.1"/>
</dbReference>
<keyword evidence="3" id="KW-1185">Reference proteome</keyword>
<evidence type="ECO:0008006" key="4">
    <source>
        <dbReference type="Google" id="ProtNLM"/>
    </source>
</evidence>
<gene>
    <name evidence="2" type="ORF">HUT05_19875</name>
</gene>
<evidence type="ECO:0000313" key="3">
    <source>
        <dbReference type="Proteomes" id="UP000509418"/>
    </source>
</evidence>
<name>A0A7H8T7D8_STRCX</name>
<dbReference type="EMBL" id="CP056041">
    <property type="protein sequence ID" value="QKZ19425.1"/>
    <property type="molecule type" value="Genomic_DNA"/>
</dbReference>
<organism evidence="2 3">
    <name type="scientific">Streptomyces chartreusis</name>
    <dbReference type="NCBI Taxonomy" id="1969"/>
    <lineage>
        <taxon>Bacteria</taxon>
        <taxon>Bacillati</taxon>
        <taxon>Actinomycetota</taxon>
        <taxon>Actinomycetes</taxon>
        <taxon>Kitasatosporales</taxon>
        <taxon>Streptomycetaceae</taxon>
        <taxon>Streptomyces</taxon>
    </lineage>
</organism>
<feature type="region of interest" description="Disordered" evidence="1">
    <location>
        <begin position="120"/>
        <end position="143"/>
    </location>
</feature>
<accession>A0A7H8T7D8</accession>
<evidence type="ECO:0000256" key="1">
    <source>
        <dbReference type="SAM" id="MobiDB-lite"/>
    </source>
</evidence>